<name>A0A2D1GPV3_9CAUD</name>
<dbReference type="GeneID" id="63210188"/>
<reference evidence="2" key="1">
    <citation type="submission" date="2017-09" db="EMBL/GenBank/DDBJ databases">
        <authorList>
            <person name="Ehlers B."/>
            <person name="Leendertz F.H."/>
        </authorList>
    </citation>
    <scope>NUCLEOTIDE SEQUENCE [LARGE SCALE GENOMIC DNA]</scope>
</reference>
<gene>
    <name evidence="1" type="primary">85</name>
    <name evidence="1" type="ORF">SEA_KUMAO_85</name>
</gene>
<dbReference type="Proteomes" id="UP000229090">
    <property type="component" value="Segment"/>
</dbReference>
<dbReference type="EMBL" id="MG009575">
    <property type="protein sequence ID" value="ATN94047.1"/>
    <property type="molecule type" value="Genomic_DNA"/>
</dbReference>
<protein>
    <submittedName>
        <fullName evidence="1">Uncharacterized protein</fullName>
    </submittedName>
</protein>
<accession>A0A2D1GPV3</accession>
<sequence>MKGEDVDRLAKRVLAVLTVACVFFGGIILSAQIAEASPKLPSFCENHGVGTGQIYKAACAEGTSKDGKRGDKVAANEVF</sequence>
<dbReference type="KEGG" id="vg:63210188"/>
<evidence type="ECO:0000313" key="2">
    <source>
        <dbReference type="Proteomes" id="UP000229090"/>
    </source>
</evidence>
<keyword evidence="2" id="KW-1185">Reference proteome</keyword>
<evidence type="ECO:0000313" key="1">
    <source>
        <dbReference type="EMBL" id="ATN94047.1"/>
    </source>
</evidence>
<organism evidence="1 2">
    <name type="scientific">Mycobacterium phage Kumao</name>
    <dbReference type="NCBI Taxonomy" id="2041344"/>
    <lineage>
        <taxon>Viruses</taxon>
        <taxon>Duplodnaviria</taxon>
        <taxon>Heunggongvirae</taxon>
        <taxon>Uroviricota</taxon>
        <taxon>Caudoviricetes</taxon>
        <taxon>Vilmaviridae</taxon>
        <taxon>Kumaovirus</taxon>
        <taxon>Kumaovirus kumao</taxon>
    </lineage>
</organism>
<dbReference type="RefSeq" id="YP_010013574.1">
    <property type="nucleotide sequence ID" value="NC_053512.1"/>
</dbReference>
<proteinExistence type="predicted"/>